<comment type="subcellular location">
    <subcellularLocation>
        <location evidence="3 13 15">Cytoplasm</location>
    </subcellularLocation>
</comment>
<dbReference type="Pfam" id="PF01502">
    <property type="entry name" value="PRA-CH"/>
    <property type="match status" value="1"/>
</dbReference>
<dbReference type="Gene3D" id="3.10.20.810">
    <property type="entry name" value="Phosphoribosyl-AMP cyclohydrolase"/>
    <property type="match status" value="1"/>
</dbReference>
<comment type="function">
    <text evidence="13">Catalyzes the hydrolysis of the adenine ring of phosphoribosyl-AMP.</text>
</comment>
<organism evidence="17 18">
    <name type="scientific">Anaeromassilibacillus senegalensis</name>
    <dbReference type="NCBI Taxonomy" id="1673717"/>
    <lineage>
        <taxon>Bacteria</taxon>
        <taxon>Bacillati</taxon>
        <taxon>Bacillota</taxon>
        <taxon>Clostridia</taxon>
        <taxon>Eubacteriales</taxon>
        <taxon>Acutalibacteraceae</taxon>
        <taxon>Anaeromassilibacillus</taxon>
    </lineage>
</organism>
<dbReference type="PANTHER" id="PTHR43090:SF2">
    <property type="entry name" value="1-(5-PHOSPHORIBOSYL)-5-[(5-PHOSPHORIBOSYLAMINO)METHYLIDENEAMINO] IMIDAZOLE-4-CARBOXAMIDE ISOMERASE"/>
    <property type="match status" value="1"/>
</dbReference>
<comment type="catalytic activity">
    <reaction evidence="2 12 15">
        <text>1-(5-phospho-beta-D-ribosyl)-5-[(5-phospho-beta-D-ribosylamino)methylideneamino]imidazole-4-carboxamide = 5-[(5-phospho-1-deoxy-D-ribulos-1-ylimino)methylamino]-1-(5-phospho-beta-D-ribosyl)imidazole-4-carboxamide</text>
        <dbReference type="Rhea" id="RHEA:15469"/>
        <dbReference type="ChEBI" id="CHEBI:58435"/>
        <dbReference type="ChEBI" id="CHEBI:58525"/>
        <dbReference type="EC" id="5.3.1.16"/>
    </reaction>
</comment>
<evidence type="ECO:0000256" key="11">
    <source>
        <dbReference type="ARBA" id="ARBA00023235"/>
    </source>
</evidence>
<dbReference type="SUPFAM" id="SSF51366">
    <property type="entry name" value="Ribulose-phoshate binding barrel"/>
    <property type="match status" value="1"/>
</dbReference>
<dbReference type="HAMAP" id="MF_01014">
    <property type="entry name" value="HisA"/>
    <property type="match status" value="1"/>
</dbReference>
<feature type="binding site" evidence="13">
    <location>
        <position position="327"/>
    </location>
    <ligand>
        <name>Mg(2+)</name>
        <dbReference type="ChEBI" id="CHEBI:18420"/>
    </ligand>
</feature>
<dbReference type="Pfam" id="PF00977">
    <property type="entry name" value="His_biosynth"/>
    <property type="match status" value="1"/>
</dbReference>
<evidence type="ECO:0000256" key="1">
    <source>
        <dbReference type="ARBA" id="ARBA00000024"/>
    </source>
</evidence>
<keyword evidence="13" id="KW-0479">Metal-binding</keyword>
<keyword evidence="13" id="KW-0862">Zinc</keyword>
<keyword evidence="11 12" id="KW-0413">Isomerase</keyword>
<dbReference type="InterPro" id="IPR006062">
    <property type="entry name" value="His_biosynth"/>
</dbReference>
<feature type="binding site" evidence="13">
    <location>
        <position position="342"/>
    </location>
    <ligand>
        <name>Zn(2+)</name>
        <dbReference type="ChEBI" id="CHEBI:29105"/>
        <note>ligand shared between dimeric partners</note>
    </ligand>
</feature>
<feature type="binding site" evidence="13">
    <location>
        <position position="326"/>
    </location>
    <ligand>
        <name>Zn(2+)</name>
        <dbReference type="ChEBI" id="CHEBI:29105"/>
        <note>ligand shared between dimeric partners</note>
    </ligand>
</feature>
<comment type="cofactor">
    <cofactor evidence="13">
        <name>Zn(2+)</name>
        <dbReference type="ChEBI" id="CHEBI:29105"/>
    </cofactor>
    <text evidence="13">Binds 1 zinc ion per subunit.</text>
</comment>
<feature type="active site" description="Proton donor" evidence="12">
    <location>
        <position position="129"/>
    </location>
</feature>
<dbReference type="GO" id="GO:0003949">
    <property type="term" value="F:1-(5-phosphoribosyl)-5-[(5-phosphoribosylamino)methylideneamino]imidazole-4-carboxamide isomerase activity"/>
    <property type="evidence" value="ECO:0007669"/>
    <property type="project" value="UniProtKB-EC"/>
</dbReference>
<evidence type="ECO:0000313" key="18">
    <source>
        <dbReference type="Proteomes" id="UP001299220"/>
    </source>
</evidence>
<dbReference type="InterPro" id="IPR013785">
    <property type="entry name" value="Aldolase_TIM"/>
</dbReference>
<evidence type="ECO:0000256" key="3">
    <source>
        <dbReference type="ARBA" id="ARBA00004496"/>
    </source>
</evidence>
<proteinExistence type="inferred from homology"/>
<dbReference type="InterPro" id="IPR023016">
    <property type="entry name" value="HisA/PriA"/>
</dbReference>
<dbReference type="InterPro" id="IPR038019">
    <property type="entry name" value="PRib_AMP_CycHydrolase_sf"/>
</dbReference>
<comment type="subunit">
    <text evidence="13">Homodimer.</text>
</comment>
<dbReference type="HAMAP" id="MF_01021">
    <property type="entry name" value="HisI"/>
    <property type="match status" value="1"/>
</dbReference>
<name>A0ABS9CMG5_9FIRM</name>
<feature type="active site" description="Proton acceptor" evidence="12">
    <location>
        <position position="8"/>
    </location>
</feature>
<dbReference type="Gene3D" id="3.20.20.70">
    <property type="entry name" value="Aldolase class I"/>
    <property type="match status" value="1"/>
</dbReference>
<sequence length="357" mass="38888">MIILPAIDLKDGMCVRLFQGDYATAEQVAEDPVQTAQSFEADGARWMHIVDLDGAKARRPVNDGTIFSIRDNTSIHMEVGGGIRDMGTVEYYLSRGVSRVILGSAALQSPDFVREAVKKYGKKIAVGIDALNGKVAAEGWTAQSEVDYLEMAKHMESIGVRYLIVTDISKDGTMSGPNLVMLDKINRTVGCSIIASGGVSSIKDIVDLNALGLYGAIAGKSIYTKALDLRSAVTACQRLSGNKLKTKAEVEDHLERYFLKSELIPAIVQEAATGEVLMLAYMNRESMIKTIETGYTWFYSRSRQTLWNKGATSGHTQKVVSIAADCDDDTLLVKVVQNGPACHTGSHSCFYKEIVKN</sequence>
<comment type="pathway">
    <text evidence="4 12 15">Amino-acid biosynthesis; L-histidine biosynthesis; L-histidine from 5-phospho-alpha-D-ribose 1-diphosphate: step 4/9.</text>
</comment>
<keyword evidence="8 13" id="KW-0028">Amino-acid biosynthesis</keyword>
<dbReference type="InterPro" id="IPR002496">
    <property type="entry name" value="PRib_AMP_CycHydrolase_dom"/>
</dbReference>
<feature type="binding site" evidence="13">
    <location>
        <position position="329"/>
    </location>
    <ligand>
        <name>Mg(2+)</name>
        <dbReference type="ChEBI" id="CHEBI:18420"/>
    </ligand>
</feature>
<keyword evidence="18" id="KW-1185">Reference proteome</keyword>
<dbReference type="InterPro" id="IPR011060">
    <property type="entry name" value="RibuloseP-bd_barrel"/>
</dbReference>
<evidence type="ECO:0000256" key="10">
    <source>
        <dbReference type="ARBA" id="ARBA00023102"/>
    </source>
</evidence>
<feature type="binding site" evidence="13">
    <location>
        <position position="325"/>
    </location>
    <ligand>
        <name>Mg(2+)</name>
        <dbReference type="ChEBI" id="CHEBI:18420"/>
    </ligand>
</feature>
<keyword evidence="7 13" id="KW-0963">Cytoplasm</keyword>
<evidence type="ECO:0000256" key="14">
    <source>
        <dbReference type="RuleBase" id="RU003657"/>
    </source>
</evidence>
<evidence type="ECO:0000256" key="8">
    <source>
        <dbReference type="ARBA" id="ARBA00022605"/>
    </source>
</evidence>
<keyword evidence="9 13" id="KW-0378">Hydrolase</keyword>
<comment type="similarity">
    <text evidence="6 12 14">Belongs to the HisA/HisF family.</text>
</comment>
<dbReference type="Proteomes" id="UP001299220">
    <property type="component" value="Unassembled WGS sequence"/>
</dbReference>
<dbReference type="SUPFAM" id="SSF141734">
    <property type="entry name" value="HisI-like"/>
    <property type="match status" value="1"/>
</dbReference>
<reference evidence="17 18" key="1">
    <citation type="submission" date="2020-12" db="EMBL/GenBank/DDBJ databases">
        <title>Whole genome sequences of gut porcine anaerobes.</title>
        <authorList>
            <person name="Kubasova T."/>
            <person name="Jahodarova E."/>
            <person name="Rychlik I."/>
        </authorList>
    </citation>
    <scope>NUCLEOTIDE SEQUENCE [LARGE SCALE GENOMIC DNA]</scope>
    <source>
        <strain evidence="17 18">An867</strain>
    </source>
</reference>
<dbReference type="NCBIfam" id="NF000768">
    <property type="entry name" value="PRK00051.1"/>
    <property type="match status" value="1"/>
</dbReference>
<evidence type="ECO:0000256" key="6">
    <source>
        <dbReference type="ARBA" id="ARBA00009667"/>
    </source>
</evidence>
<dbReference type="EMBL" id="JAFBIT010000001">
    <property type="protein sequence ID" value="MCF2651377.1"/>
    <property type="molecule type" value="Genomic_DNA"/>
</dbReference>
<evidence type="ECO:0000313" key="17">
    <source>
        <dbReference type="EMBL" id="MCF2651377.1"/>
    </source>
</evidence>
<keyword evidence="13" id="KW-0460">Magnesium</keyword>
<keyword evidence="10 13" id="KW-0368">Histidine biosynthesis</keyword>
<dbReference type="PANTHER" id="PTHR43090">
    <property type="entry name" value="1-(5-PHOSPHORIBOSYL)-5-[(5-PHOSPHORIBOSYLAMINO)METHYLIDENEAMINO] IMIDAZOLE-4-CARBOXAMIDE ISOMERASE"/>
    <property type="match status" value="1"/>
</dbReference>
<feature type="domain" description="Phosphoribosyl-AMP cyclohydrolase" evidence="16">
    <location>
        <begin position="278"/>
        <end position="351"/>
    </location>
</feature>
<evidence type="ECO:0000256" key="7">
    <source>
        <dbReference type="ARBA" id="ARBA00022490"/>
    </source>
</evidence>
<dbReference type="InterPro" id="IPR026660">
    <property type="entry name" value="PRA-CH"/>
</dbReference>
<dbReference type="EC" id="3.5.4.19" evidence="13"/>
<evidence type="ECO:0000256" key="5">
    <source>
        <dbReference type="ARBA" id="ARBA00005169"/>
    </source>
</evidence>
<comment type="pathway">
    <text evidence="5 13">Amino-acid biosynthesis; L-histidine biosynthesis; L-histidine from 5-phospho-alpha-D-ribose 1-diphosphate: step 3/9.</text>
</comment>
<gene>
    <name evidence="12 17" type="primary">hisA</name>
    <name evidence="13" type="synonym">hisI</name>
    <name evidence="17" type="ORF">JQM67_01980</name>
</gene>
<dbReference type="CDD" id="cd04732">
    <property type="entry name" value="HisA"/>
    <property type="match status" value="1"/>
</dbReference>
<comment type="cofactor">
    <cofactor evidence="13">
        <name>Mg(2+)</name>
        <dbReference type="ChEBI" id="CHEBI:18420"/>
    </cofactor>
    <text evidence="13">Binds 1 Mg(2+) ion per subunit.</text>
</comment>
<protein>
    <recommendedName>
        <fullName evidence="12 13">Multifunctional fusion protein</fullName>
    </recommendedName>
    <domain>
        <recommendedName>
            <fullName evidence="12">1-(5-phosphoribosyl)-5-[(5-phosphoribosylamino)methylideneamino] imidazole-4-carboxamide isomerase</fullName>
            <ecNumber evidence="12">5.3.1.16</ecNumber>
        </recommendedName>
        <alternativeName>
            <fullName evidence="12">Phosphoribosylformimino-5-aminoimidazole carboxamide ribotide isomerase</fullName>
        </alternativeName>
    </domain>
    <domain>
        <recommendedName>
            <fullName evidence="13">Phosphoribosyl-AMP cyclohydrolase</fullName>
            <shortName evidence="13">PRA-CH</shortName>
            <ecNumber evidence="13">3.5.4.19</ecNumber>
        </recommendedName>
    </domain>
</protein>
<dbReference type="InterPro" id="IPR006063">
    <property type="entry name" value="HisA_bact_arch"/>
</dbReference>
<dbReference type="RefSeq" id="WP_328228633.1">
    <property type="nucleotide sequence ID" value="NZ_JAFBIT010000001.1"/>
</dbReference>
<comment type="similarity">
    <text evidence="13">Belongs to the PRA-CH family.</text>
</comment>
<feature type="binding site" evidence="13">
    <location>
        <position position="349"/>
    </location>
    <ligand>
        <name>Zn(2+)</name>
        <dbReference type="ChEBI" id="CHEBI:29105"/>
        <note>ligand shared between dimeric partners</note>
    </ligand>
</feature>
<evidence type="ECO:0000259" key="16">
    <source>
        <dbReference type="Pfam" id="PF01502"/>
    </source>
</evidence>
<evidence type="ECO:0000256" key="15">
    <source>
        <dbReference type="RuleBase" id="RU003658"/>
    </source>
</evidence>
<dbReference type="InterPro" id="IPR044524">
    <property type="entry name" value="Isoase_HisA-like"/>
</dbReference>
<evidence type="ECO:0000256" key="9">
    <source>
        <dbReference type="ARBA" id="ARBA00022801"/>
    </source>
</evidence>
<comment type="caution">
    <text evidence="17">The sequence shown here is derived from an EMBL/GenBank/DDBJ whole genome shotgun (WGS) entry which is preliminary data.</text>
</comment>
<accession>A0ABS9CMG5</accession>
<evidence type="ECO:0000256" key="12">
    <source>
        <dbReference type="HAMAP-Rule" id="MF_01014"/>
    </source>
</evidence>
<evidence type="ECO:0000256" key="13">
    <source>
        <dbReference type="HAMAP-Rule" id="MF_01021"/>
    </source>
</evidence>
<comment type="catalytic activity">
    <reaction evidence="1 13">
        <text>1-(5-phospho-beta-D-ribosyl)-5'-AMP + H2O = 1-(5-phospho-beta-D-ribosyl)-5-[(5-phospho-beta-D-ribosylamino)methylideneamino]imidazole-4-carboxamide</text>
        <dbReference type="Rhea" id="RHEA:20049"/>
        <dbReference type="ChEBI" id="CHEBI:15377"/>
        <dbReference type="ChEBI" id="CHEBI:58435"/>
        <dbReference type="ChEBI" id="CHEBI:59457"/>
        <dbReference type="EC" id="3.5.4.19"/>
    </reaction>
</comment>
<dbReference type="NCBIfam" id="TIGR00007">
    <property type="entry name" value="1-(5-phosphoribosyl)-5-[(5-phosphoribosylamino)methylideneamino]imidazole-4-carboxamide isomerase"/>
    <property type="match status" value="1"/>
</dbReference>
<evidence type="ECO:0000256" key="2">
    <source>
        <dbReference type="ARBA" id="ARBA00000901"/>
    </source>
</evidence>
<evidence type="ECO:0000256" key="4">
    <source>
        <dbReference type="ARBA" id="ARBA00005133"/>
    </source>
</evidence>
<dbReference type="EC" id="5.3.1.16" evidence="12"/>